<reference evidence="1 2" key="1">
    <citation type="submission" date="2019-12" db="EMBL/GenBank/DDBJ databases">
        <title>Genomic-based taxomic classification of the family Erythrobacteraceae.</title>
        <authorList>
            <person name="Xu L."/>
        </authorList>
    </citation>
    <scope>NUCLEOTIDE SEQUENCE [LARGE SCALE GENOMIC DNA]</scope>
    <source>
        <strain evidence="1 2">JCM 17468</strain>
    </source>
</reference>
<gene>
    <name evidence="1" type="ORF">GRI47_00865</name>
</gene>
<comment type="caution">
    <text evidence="1">The sequence shown here is derived from an EMBL/GenBank/DDBJ whole genome shotgun (WGS) entry which is preliminary data.</text>
</comment>
<keyword evidence="2" id="KW-1185">Reference proteome</keyword>
<accession>A0A844Y581</accession>
<dbReference type="Gene3D" id="1.10.10.1100">
    <property type="entry name" value="BFD-like [2Fe-2S]-binding domain"/>
    <property type="match status" value="1"/>
</dbReference>
<sequence length="64" mass="7047">MYVCICNAIRENDLRRMARHCPGDAEACYAALGKTPNCGACLCEADEIVDEEREMAFVPEHVAA</sequence>
<protein>
    <submittedName>
        <fullName evidence="1">Ferredoxin</fullName>
    </submittedName>
</protein>
<dbReference type="AlphaFoldDB" id="A0A844Y581"/>
<evidence type="ECO:0000313" key="1">
    <source>
        <dbReference type="EMBL" id="MXO52557.1"/>
    </source>
</evidence>
<dbReference type="InterPro" id="IPR041854">
    <property type="entry name" value="BFD-like_2Fe2S-bd_dom_sf"/>
</dbReference>
<organism evidence="1 2">
    <name type="scientific">Qipengyuania pelagi</name>
    <dbReference type="NCBI Taxonomy" id="994320"/>
    <lineage>
        <taxon>Bacteria</taxon>
        <taxon>Pseudomonadati</taxon>
        <taxon>Pseudomonadota</taxon>
        <taxon>Alphaproteobacteria</taxon>
        <taxon>Sphingomonadales</taxon>
        <taxon>Erythrobacteraceae</taxon>
        <taxon>Qipengyuania</taxon>
    </lineage>
</organism>
<dbReference type="EMBL" id="WTYD01000001">
    <property type="protein sequence ID" value="MXO52557.1"/>
    <property type="molecule type" value="Genomic_DNA"/>
</dbReference>
<name>A0A844Y581_9SPHN</name>
<dbReference type="Proteomes" id="UP000430272">
    <property type="component" value="Unassembled WGS sequence"/>
</dbReference>
<proteinExistence type="predicted"/>
<evidence type="ECO:0000313" key="2">
    <source>
        <dbReference type="Proteomes" id="UP000430272"/>
    </source>
</evidence>
<dbReference type="RefSeq" id="WP_160661227.1">
    <property type="nucleotide sequence ID" value="NZ_BAABDV010000001.1"/>
</dbReference>
<dbReference type="OrthoDB" id="7428628at2"/>